<accession>A0ABW1LNL9</accession>
<dbReference type="SUPFAM" id="SSF47413">
    <property type="entry name" value="lambda repressor-like DNA-binding domains"/>
    <property type="match status" value="1"/>
</dbReference>
<dbReference type="InterPro" id="IPR001387">
    <property type="entry name" value="Cro/C1-type_HTH"/>
</dbReference>
<keyword evidence="3" id="KW-1185">Reference proteome</keyword>
<dbReference type="InterPro" id="IPR010982">
    <property type="entry name" value="Lambda_DNA-bd_dom_sf"/>
</dbReference>
<comment type="caution">
    <text evidence="2">The sequence shown here is derived from an EMBL/GenBank/DDBJ whole genome shotgun (WGS) entry which is preliminary data.</text>
</comment>
<dbReference type="InterPro" id="IPR024467">
    <property type="entry name" value="Xre/MbcA/ParS-like_toxin-bd"/>
</dbReference>
<organism evidence="2 3">
    <name type="scientific">Nocardioides hankookensis</name>
    <dbReference type="NCBI Taxonomy" id="443157"/>
    <lineage>
        <taxon>Bacteria</taxon>
        <taxon>Bacillati</taxon>
        <taxon>Actinomycetota</taxon>
        <taxon>Actinomycetes</taxon>
        <taxon>Propionibacteriales</taxon>
        <taxon>Nocardioidaceae</taxon>
        <taxon>Nocardioides</taxon>
    </lineage>
</organism>
<dbReference type="Proteomes" id="UP001596135">
    <property type="component" value="Unassembled WGS sequence"/>
</dbReference>
<gene>
    <name evidence="2" type="ORF">ACFPYL_17005</name>
</gene>
<evidence type="ECO:0000313" key="2">
    <source>
        <dbReference type="EMBL" id="MFC6044792.1"/>
    </source>
</evidence>
<dbReference type="CDD" id="cd00093">
    <property type="entry name" value="HTH_XRE"/>
    <property type="match status" value="1"/>
</dbReference>
<evidence type="ECO:0000259" key="1">
    <source>
        <dbReference type="PROSITE" id="PS50943"/>
    </source>
</evidence>
<feature type="domain" description="HTH cro/C1-type" evidence="1">
    <location>
        <begin position="21"/>
        <end position="49"/>
    </location>
</feature>
<dbReference type="RefSeq" id="WP_379156783.1">
    <property type="nucleotide sequence ID" value="NZ_JBHSRJ010000005.1"/>
</dbReference>
<dbReference type="EMBL" id="JBHSRJ010000005">
    <property type="protein sequence ID" value="MFC6044792.1"/>
    <property type="molecule type" value="Genomic_DNA"/>
</dbReference>
<dbReference type="Pfam" id="PF09722">
    <property type="entry name" value="Xre_MbcA_ParS_C"/>
    <property type="match status" value="1"/>
</dbReference>
<name>A0ABW1LNL9_9ACTN</name>
<dbReference type="PROSITE" id="PS50943">
    <property type="entry name" value="HTH_CROC1"/>
    <property type="match status" value="1"/>
</dbReference>
<dbReference type="Gene3D" id="1.10.260.40">
    <property type="entry name" value="lambda repressor-like DNA-binding domains"/>
    <property type="match status" value="1"/>
</dbReference>
<protein>
    <submittedName>
        <fullName evidence="2">Antitoxin Xre/MbcA/ParS toxin-binding domain-containing protein</fullName>
    </submittedName>
</protein>
<evidence type="ECO:0000313" key="3">
    <source>
        <dbReference type="Proteomes" id="UP001596135"/>
    </source>
</evidence>
<dbReference type="Pfam" id="PF01381">
    <property type="entry name" value="HTH_3"/>
    <property type="match status" value="1"/>
</dbReference>
<sequence>MSAHARASGTTATDPQVARVIAKVREQAGLTTQEIAEIVGVGQRQVQNWAAGQGTPANSQRLRQLLDLQYVLDLVAEVYDDEGGVMWLHARNRQLEGRRPLDLITDGETDRVIDLLDRLADGNF</sequence>
<reference evidence="3" key="1">
    <citation type="journal article" date="2019" name="Int. J. Syst. Evol. Microbiol.">
        <title>The Global Catalogue of Microorganisms (GCM) 10K type strain sequencing project: providing services to taxonomists for standard genome sequencing and annotation.</title>
        <authorList>
            <consortium name="The Broad Institute Genomics Platform"/>
            <consortium name="The Broad Institute Genome Sequencing Center for Infectious Disease"/>
            <person name="Wu L."/>
            <person name="Ma J."/>
        </authorList>
    </citation>
    <scope>NUCLEOTIDE SEQUENCE [LARGE SCALE GENOMIC DNA]</scope>
    <source>
        <strain evidence="3">CCUG 54522</strain>
    </source>
</reference>
<proteinExistence type="predicted"/>